<comment type="caution">
    <text evidence="3">The sequence shown here is derived from an EMBL/GenBank/DDBJ whole genome shotgun (WGS) entry which is preliminary data.</text>
</comment>
<evidence type="ECO:0000313" key="4">
    <source>
        <dbReference type="Proteomes" id="UP000054721"/>
    </source>
</evidence>
<dbReference type="AlphaFoldDB" id="A0A0V1LSH6"/>
<feature type="region of interest" description="Disordered" evidence="1">
    <location>
        <begin position="93"/>
        <end position="112"/>
    </location>
</feature>
<keyword evidence="2" id="KW-0812">Transmembrane</keyword>
<evidence type="ECO:0000256" key="1">
    <source>
        <dbReference type="SAM" id="MobiDB-lite"/>
    </source>
</evidence>
<name>A0A0V1LSH6_9BILA</name>
<gene>
    <name evidence="3" type="ORF">T02_3440</name>
</gene>
<evidence type="ECO:0000313" key="3">
    <source>
        <dbReference type="EMBL" id="KRZ62469.1"/>
    </source>
</evidence>
<reference evidence="3 4" key="1">
    <citation type="submission" date="2015-05" db="EMBL/GenBank/DDBJ databases">
        <title>Evolution of Trichinella species and genotypes.</title>
        <authorList>
            <person name="Korhonen P.K."/>
            <person name="Edoardo P."/>
            <person name="Giuseppe L.R."/>
            <person name="Gasser R.B."/>
        </authorList>
    </citation>
    <scope>NUCLEOTIDE SEQUENCE [LARGE SCALE GENOMIC DNA]</scope>
    <source>
        <strain evidence="3">ISS10</strain>
    </source>
</reference>
<dbReference type="EMBL" id="JYDW01000009">
    <property type="protein sequence ID" value="KRZ62469.1"/>
    <property type="molecule type" value="Genomic_DNA"/>
</dbReference>
<protein>
    <submittedName>
        <fullName evidence="3">Uncharacterized protein</fullName>
    </submittedName>
</protein>
<proteinExistence type="predicted"/>
<feature type="transmembrane region" description="Helical" evidence="2">
    <location>
        <begin position="17"/>
        <end position="37"/>
    </location>
</feature>
<keyword evidence="2" id="KW-1133">Transmembrane helix</keyword>
<dbReference type="Proteomes" id="UP000054721">
    <property type="component" value="Unassembled WGS sequence"/>
</dbReference>
<keyword evidence="4" id="KW-1185">Reference proteome</keyword>
<accession>A0A0V1LSH6</accession>
<organism evidence="3 4">
    <name type="scientific">Trichinella nativa</name>
    <dbReference type="NCBI Taxonomy" id="6335"/>
    <lineage>
        <taxon>Eukaryota</taxon>
        <taxon>Metazoa</taxon>
        <taxon>Ecdysozoa</taxon>
        <taxon>Nematoda</taxon>
        <taxon>Enoplea</taxon>
        <taxon>Dorylaimia</taxon>
        <taxon>Trichinellida</taxon>
        <taxon>Trichinellidae</taxon>
        <taxon>Trichinella</taxon>
    </lineage>
</organism>
<evidence type="ECO:0000256" key="2">
    <source>
        <dbReference type="SAM" id="Phobius"/>
    </source>
</evidence>
<keyword evidence="2" id="KW-0472">Membrane</keyword>
<sequence length="112" mass="12625">MLLASCEFHTFNSDGNIFYNWYVSAIVDLFLILNISWQCIFTFDTVINWVLSYKFGLIDHCSVFFIVGQKKELINHFIGCCFLIFVRLKKQQVSNTTNSSSSRSSSGGSGGG</sequence>